<dbReference type="VEuPathDB" id="PlasmoDB:POWCR01_000088900"/>
<reference evidence="2 3" key="1">
    <citation type="submission" date="2016-06" db="EMBL/GenBank/DDBJ databases">
        <authorList>
            <consortium name="Pathogen Informatics"/>
        </authorList>
    </citation>
    <scope>NUCLEOTIDE SEQUENCE [LARGE SCALE GENOMIC DNA]</scope>
    <source>
        <strain evidence="2">PocGH01</strain>
    </source>
</reference>
<accession>A0A1D3JGB9</accession>
<keyword evidence="1" id="KW-0812">Transmembrane</keyword>
<dbReference type="EMBL" id="FLRI01000614">
    <property type="protein sequence ID" value="SBT85010.1"/>
    <property type="molecule type" value="Genomic_DNA"/>
</dbReference>
<dbReference type="AlphaFoldDB" id="A0A1D3JGB9"/>
<sequence length="272" mass="32234">MKYVDLNNINTDYNFVHLFHKYKDIFDVDDIQNDIYDGMCDGDNNIPRNTARGCKYLYFWLYNEFPEKSKSVEYINSFYDALMNGYDPYETNTCYVYKESVSKSIFEKIHKLKDLYGQLYKIGNNETPTVIDCRCATKCVETYDNYRRISNEHNDLDFCSGLEDFREHYRIRMKLVSNCDDVPIILQSYKKNIIGVIILTITIVIFIMFFILFILYKFTPHGTSLRHLTGKIIRIWKNSVQGSSQFLDSSEADNTYFNNTLYHLQYQSVNNM</sequence>
<evidence type="ECO:0000313" key="3">
    <source>
        <dbReference type="Proteomes" id="UP000242942"/>
    </source>
</evidence>
<keyword evidence="3" id="KW-1185">Reference proteome</keyword>
<protein>
    <submittedName>
        <fullName evidence="2">PIR protein</fullName>
    </submittedName>
</protein>
<keyword evidence="1" id="KW-1133">Transmembrane helix</keyword>
<keyword evidence="1" id="KW-0472">Membrane</keyword>
<dbReference type="Pfam" id="PF05795">
    <property type="entry name" value="Plasmodium_Vir"/>
    <property type="match status" value="1"/>
</dbReference>
<dbReference type="InterPro" id="IPR008780">
    <property type="entry name" value="Plasmodium_Vir"/>
</dbReference>
<dbReference type="OrthoDB" id="386473at2759"/>
<organism evidence="2 3">
    <name type="scientific">Plasmodium ovale</name>
    <name type="common">malaria parasite P. ovale</name>
    <dbReference type="NCBI Taxonomy" id="36330"/>
    <lineage>
        <taxon>Eukaryota</taxon>
        <taxon>Sar</taxon>
        <taxon>Alveolata</taxon>
        <taxon>Apicomplexa</taxon>
        <taxon>Aconoidasida</taxon>
        <taxon>Haemosporida</taxon>
        <taxon>Plasmodiidae</taxon>
        <taxon>Plasmodium</taxon>
        <taxon>Plasmodium (Plasmodium)</taxon>
    </lineage>
</organism>
<proteinExistence type="predicted"/>
<dbReference type="VEuPathDB" id="PlasmoDB:PocGH01_00058000"/>
<dbReference type="Proteomes" id="UP000242942">
    <property type="component" value="Unassembled WGS sequence"/>
</dbReference>
<feature type="transmembrane region" description="Helical" evidence="1">
    <location>
        <begin position="193"/>
        <end position="216"/>
    </location>
</feature>
<name>A0A1D3JGB9_PLAOA</name>
<evidence type="ECO:0000256" key="1">
    <source>
        <dbReference type="SAM" id="Phobius"/>
    </source>
</evidence>
<evidence type="ECO:0000313" key="2">
    <source>
        <dbReference type="EMBL" id="SBT85010.1"/>
    </source>
</evidence>
<gene>
    <name evidence="2" type="primary">PocGH01_00058000</name>
    <name evidence="2" type="ORF">POCGH01_00058000</name>
</gene>